<protein>
    <submittedName>
        <fullName evidence="6">Alpha/beta fold hydrolase</fullName>
    </submittedName>
</protein>
<evidence type="ECO:0000256" key="2">
    <source>
        <dbReference type="ARBA" id="ARBA00004370"/>
    </source>
</evidence>
<dbReference type="InterPro" id="IPR052374">
    <property type="entry name" value="SERAC1"/>
</dbReference>
<accession>A0ABU9QLB7</accession>
<keyword evidence="6" id="KW-0378">Hydrolase</keyword>
<proteinExistence type="predicted"/>
<comment type="subcellular location">
    <subcellularLocation>
        <location evidence="1">Endoplasmic reticulum</location>
    </subcellularLocation>
    <subcellularLocation>
        <location evidence="2">Membrane</location>
    </subcellularLocation>
</comment>
<evidence type="ECO:0000259" key="5">
    <source>
        <dbReference type="Pfam" id="PF12697"/>
    </source>
</evidence>
<dbReference type="InterPro" id="IPR029058">
    <property type="entry name" value="AB_hydrolase_fold"/>
</dbReference>
<dbReference type="RefSeq" id="WP_201651873.1">
    <property type="nucleotide sequence ID" value="NZ_CAJHCS010000014.1"/>
</dbReference>
<keyword evidence="3" id="KW-0256">Endoplasmic reticulum</keyword>
<dbReference type="SUPFAM" id="SSF53474">
    <property type="entry name" value="alpha/beta-Hydrolases"/>
    <property type="match status" value="1"/>
</dbReference>
<evidence type="ECO:0000256" key="1">
    <source>
        <dbReference type="ARBA" id="ARBA00004240"/>
    </source>
</evidence>
<dbReference type="Proteomes" id="UP001494588">
    <property type="component" value="Unassembled WGS sequence"/>
</dbReference>
<dbReference type="PANTHER" id="PTHR48182">
    <property type="entry name" value="PROTEIN SERAC1"/>
    <property type="match status" value="1"/>
</dbReference>
<comment type="caution">
    <text evidence="6">The sequence shown here is derived from an EMBL/GenBank/DDBJ whole genome shotgun (WGS) entry which is preliminary data.</text>
</comment>
<feature type="domain" description="AB hydrolase-1" evidence="5">
    <location>
        <begin position="44"/>
        <end position="242"/>
    </location>
</feature>
<keyword evidence="4" id="KW-0472">Membrane</keyword>
<dbReference type="Gene3D" id="3.40.50.1820">
    <property type="entry name" value="alpha/beta hydrolase"/>
    <property type="match status" value="1"/>
</dbReference>
<gene>
    <name evidence="6" type="ORF">V4C55_31330</name>
</gene>
<organism evidence="6 7">
    <name type="scientific">Paraburkholderia sabiae</name>
    <dbReference type="NCBI Taxonomy" id="273251"/>
    <lineage>
        <taxon>Bacteria</taxon>
        <taxon>Pseudomonadati</taxon>
        <taxon>Pseudomonadota</taxon>
        <taxon>Betaproteobacteria</taxon>
        <taxon>Burkholderiales</taxon>
        <taxon>Burkholderiaceae</taxon>
        <taxon>Paraburkholderia</taxon>
    </lineage>
</organism>
<dbReference type="EMBL" id="JAZHGC010000033">
    <property type="protein sequence ID" value="MEM5290226.1"/>
    <property type="molecule type" value="Genomic_DNA"/>
</dbReference>
<evidence type="ECO:0000256" key="4">
    <source>
        <dbReference type="ARBA" id="ARBA00023136"/>
    </source>
</evidence>
<dbReference type="Pfam" id="PF12697">
    <property type="entry name" value="Abhydrolase_6"/>
    <property type="match status" value="1"/>
</dbReference>
<sequence length="443" mass="48691">MRRILAARFSDECQTDSALRAWQLYLGVVMPGVWIRQADAGPTVVFVHGVLSSGASCWKDEASGTFWPDLVANTDQIPDLGVYVSTYRTGLDSGTYSINDAASAVFEELRLDRVLDHELIVFVCHSMGGLVIRRMLVQRIDELAGKQVSVFLVATPSLGSIYANWVRPIARFFKHAQAESMRLGEDNQWLESLDDDFIDLVYKHEIAGRELYEDISIFSTGMFSLAPVVSPLSARRYFRDPLKIPGSNHFTIGKPKDDQELQHRVLIEFIHQRQQAWEMRAAASASATTGKAKVPSASDLLAHDNLADYLLAANEIALGRLVEAVPPGAAVRSDFVRERFRHQYLAATDGADIHDRVGAASALVNDLYPEYNGRFHLVSVTGGELAPIVAPPQTVLQSALSASKLKGPRMMAAMIAEAPMPAIRAARDEIDAMLRSLLKGEAG</sequence>
<keyword evidence="7" id="KW-1185">Reference proteome</keyword>
<evidence type="ECO:0000256" key="3">
    <source>
        <dbReference type="ARBA" id="ARBA00022824"/>
    </source>
</evidence>
<dbReference type="PANTHER" id="PTHR48182:SF2">
    <property type="entry name" value="PROTEIN SERAC1"/>
    <property type="match status" value="1"/>
</dbReference>
<dbReference type="InterPro" id="IPR000073">
    <property type="entry name" value="AB_hydrolase_1"/>
</dbReference>
<dbReference type="GO" id="GO:0016787">
    <property type="term" value="F:hydrolase activity"/>
    <property type="evidence" value="ECO:0007669"/>
    <property type="project" value="UniProtKB-KW"/>
</dbReference>
<evidence type="ECO:0000313" key="6">
    <source>
        <dbReference type="EMBL" id="MEM5290226.1"/>
    </source>
</evidence>
<reference evidence="6 7" key="1">
    <citation type="submission" date="2024-01" db="EMBL/GenBank/DDBJ databases">
        <title>The diversity of rhizobia nodulating Mimosa spp. in eleven states of Brazil covering several biomes is determined by host plant, location, and edaphic factors.</title>
        <authorList>
            <person name="Rouws L."/>
            <person name="Barauna A."/>
            <person name="Beukes C."/>
            <person name="De Faria S.M."/>
            <person name="Gross E."/>
            <person name="Dos Reis Junior F.B."/>
            <person name="Simon M."/>
            <person name="Maluk M."/>
            <person name="Odee D.W."/>
            <person name="Kenicer G."/>
            <person name="Young J.P.W."/>
            <person name="Reis V.M."/>
            <person name="Zilli J."/>
            <person name="James E.K."/>
        </authorList>
    </citation>
    <scope>NUCLEOTIDE SEQUENCE [LARGE SCALE GENOMIC DNA]</scope>
    <source>
        <strain evidence="6 7">JPY77</strain>
    </source>
</reference>
<name>A0ABU9QLB7_9BURK</name>
<evidence type="ECO:0000313" key="7">
    <source>
        <dbReference type="Proteomes" id="UP001494588"/>
    </source>
</evidence>